<name>A0AAW0A0B1_9AGAR</name>
<comment type="caution">
    <text evidence="1">The sequence shown here is derived from an EMBL/GenBank/DDBJ whole genome shotgun (WGS) entry which is preliminary data.</text>
</comment>
<reference evidence="1 2" key="1">
    <citation type="journal article" date="2024" name="J Genomics">
        <title>Draft genome sequencing and assembly of Favolaschia claudopus CIRM-BRFM 2984 isolated from oak limbs.</title>
        <authorList>
            <person name="Navarro D."/>
            <person name="Drula E."/>
            <person name="Chaduli D."/>
            <person name="Cazenave R."/>
            <person name="Ahrendt S."/>
            <person name="Wang J."/>
            <person name="Lipzen A."/>
            <person name="Daum C."/>
            <person name="Barry K."/>
            <person name="Grigoriev I.V."/>
            <person name="Favel A."/>
            <person name="Rosso M.N."/>
            <person name="Martin F."/>
        </authorList>
    </citation>
    <scope>NUCLEOTIDE SEQUENCE [LARGE SCALE GENOMIC DNA]</scope>
    <source>
        <strain evidence="1 2">CIRM-BRFM 2984</strain>
    </source>
</reference>
<gene>
    <name evidence="1" type="ORF">R3P38DRAFT_3287614</name>
</gene>
<accession>A0AAW0A0B1</accession>
<dbReference type="Proteomes" id="UP001362999">
    <property type="component" value="Unassembled WGS sequence"/>
</dbReference>
<sequence length="410" mass="45591">MKSEYNTPSVLQAVGRSTEEVTALTSPGASRRYLVDNWQMLGVTNDASDYQTRHERSSSGRVWDYPLYAKITSRSFSSGCHPRATILRRIRSTLNIGTSGVLSVEALGRLWATPNERDTPPPPPNQASVTIPRFVSTKRQWLILNQSPSALLMRTRSGCTYHSAPSLSSLSVPGDRLSRHGSGTLPMSACWPDWMYISTCSLTRGAEGFLLQHRFASALHARRCWSNNDVLPRTDIVAASSRYVNPSPPLQSLGSTYLRLFRCTLPPLLRPSRPTPINPSAALGSTRCCRYPHPPGVPPLPPYVVPHLDLRPAPPRPHQPRLIFLYPACPHLHPYLRLRLLRLHLIPTHLHFTSASPWSSALDLLPPPRRLRIPPRTCVFSCPPSCALSPLLGHLCIQTTLGKWCLWAGD</sequence>
<evidence type="ECO:0000313" key="2">
    <source>
        <dbReference type="Proteomes" id="UP001362999"/>
    </source>
</evidence>
<protein>
    <submittedName>
        <fullName evidence="1">Uncharacterized protein</fullName>
    </submittedName>
</protein>
<dbReference type="EMBL" id="JAWWNJ010000097">
    <property type="protein sequence ID" value="KAK6996393.1"/>
    <property type="molecule type" value="Genomic_DNA"/>
</dbReference>
<keyword evidence="2" id="KW-1185">Reference proteome</keyword>
<organism evidence="1 2">
    <name type="scientific">Favolaschia claudopus</name>
    <dbReference type="NCBI Taxonomy" id="2862362"/>
    <lineage>
        <taxon>Eukaryota</taxon>
        <taxon>Fungi</taxon>
        <taxon>Dikarya</taxon>
        <taxon>Basidiomycota</taxon>
        <taxon>Agaricomycotina</taxon>
        <taxon>Agaricomycetes</taxon>
        <taxon>Agaricomycetidae</taxon>
        <taxon>Agaricales</taxon>
        <taxon>Marasmiineae</taxon>
        <taxon>Mycenaceae</taxon>
        <taxon>Favolaschia</taxon>
    </lineage>
</organism>
<proteinExistence type="predicted"/>
<dbReference type="AlphaFoldDB" id="A0AAW0A0B1"/>
<evidence type="ECO:0000313" key="1">
    <source>
        <dbReference type="EMBL" id="KAK6996393.1"/>
    </source>
</evidence>